<dbReference type="STRING" id="551996.SAMN05192573_101310"/>
<proteinExistence type="predicted"/>
<accession>A0A1G7NPK3</accession>
<feature type="chain" id="PRO_5011455244" description="YncE family protein" evidence="1">
    <location>
        <begin position="24"/>
        <end position="333"/>
    </location>
</feature>
<sequence length="333" mass="36075">MKKIAFFFLLNVGLFLGLSKASAQNYVLDKTIALPGNGGYDYVFIDQPNHTLYASHGTEVNVVDLKTETVKGTIGDMKGVHGIAVDNELNKGFISDGKADEVIVFDIKTLAVITRISLDHKGADAIIFDPYSKKIFTFNGHSSSSCVIDPASMKQVASIDMGGAPEFAVADGKGTIYNNLEDKSSLNVIDTKTLKVSKNYTLSPCGGPTGIAMDKANQKLFTVCRENKGLSIVDIPTGKVIQTLPIGAGVDAVVYDPTQKMLVASNGDGTASIFKQNTPDTYSPVQTLNTQYRAKTMAIDMETHRLYFPVADYEQGTKTMKPGTFKLLVYRQQ</sequence>
<dbReference type="SUPFAM" id="SSF51004">
    <property type="entry name" value="C-terminal (heme d1) domain of cytochrome cd1-nitrite reductase"/>
    <property type="match status" value="1"/>
</dbReference>
<evidence type="ECO:0008006" key="4">
    <source>
        <dbReference type="Google" id="ProtNLM"/>
    </source>
</evidence>
<dbReference type="PANTHER" id="PTHR47197">
    <property type="entry name" value="PROTEIN NIRF"/>
    <property type="match status" value="1"/>
</dbReference>
<evidence type="ECO:0000313" key="2">
    <source>
        <dbReference type="EMBL" id="SDF75984.1"/>
    </source>
</evidence>
<name>A0A1G7NPK3_9SPHI</name>
<evidence type="ECO:0000256" key="1">
    <source>
        <dbReference type="SAM" id="SignalP"/>
    </source>
</evidence>
<dbReference type="InterPro" id="IPR051200">
    <property type="entry name" value="Host-pathogen_enzymatic-act"/>
</dbReference>
<dbReference type="InterPro" id="IPR011048">
    <property type="entry name" value="Haem_d1_sf"/>
</dbReference>
<evidence type="ECO:0000313" key="3">
    <source>
        <dbReference type="Proteomes" id="UP000199705"/>
    </source>
</evidence>
<feature type="signal peptide" evidence="1">
    <location>
        <begin position="1"/>
        <end position="23"/>
    </location>
</feature>
<protein>
    <recommendedName>
        <fullName evidence="4">YncE family protein</fullName>
    </recommendedName>
</protein>
<dbReference type="EMBL" id="FNCG01000001">
    <property type="protein sequence ID" value="SDF75984.1"/>
    <property type="molecule type" value="Genomic_DNA"/>
</dbReference>
<keyword evidence="1" id="KW-0732">Signal</keyword>
<dbReference type="RefSeq" id="WP_091162553.1">
    <property type="nucleotide sequence ID" value="NZ_FNCG01000001.1"/>
</dbReference>
<gene>
    <name evidence="2" type="ORF">SAMN05192573_101310</name>
</gene>
<dbReference type="AlphaFoldDB" id="A0A1G7NPK3"/>
<dbReference type="Gene3D" id="2.130.10.10">
    <property type="entry name" value="YVTN repeat-like/Quinoprotein amine dehydrogenase"/>
    <property type="match status" value="1"/>
</dbReference>
<reference evidence="3" key="1">
    <citation type="submission" date="2016-10" db="EMBL/GenBank/DDBJ databases">
        <authorList>
            <person name="Varghese N."/>
            <person name="Submissions S."/>
        </authorList>
    </citation>
    <scope>NUCLEOTIDE SEQUENCE [LARGE SCALE GENOMIC DNA]</scope>
    <source>
        <strain evidence="3">Gh-67</strain>
    </source>
</reference>
<organism evidence="2 3">
    <name type="scientific">Mucilaginibacter gossypii</name>
    <dbReference type="NCBI Taxonomy" id="551996"/>
    <lineage>
        <taxon>Bacteria</taxon>
        <taxon>Pseudomonadati</taxon>
        <taxon>Bacteroidota</taxon>
        <taxon>Sphingobacteriia</taxon>
        <taxon>Sphingobacteriales</taxon>
        <taxon>Sphingobacteriaceae</taxon>
        <taxon>Mucilaginibacter</taxon>
    </lineage>
</organism>
<dbReference type="PANTHER" id="PTHR47197:SF3">
    <property type="entry name" value="DIHYDRO-HEME D1 DEHYDROGENASE"/>
    <property type="match status" value="1"/>
</dbReference>
<dbReference type="Proteomes" id="UP000199705">
    <property type="component" value="Unassembled WGS sequence"/>
</dbReference>
<dbReference type="InterPro" id="IPR015943">
    <property type="entry name" value="WD40/YVTN_repeat-like_dom_sf"/>
</dbReference>
<keyword evidence="3" id="KW-1185">Reference proteome</keyword>